<keyword evidence="3" id="KW-0378">Hydrolase</keyword>
<dbReference type="GO" id="GO:0046872">
    <property type="term" value="F:metal ion binding"/>
    <property type="evidence" value="ECO:0007669"/>
    <property type="project" value="UniProtKB-KW"/>
</dbReference>
<accession>A0A368MVT9</accession>
<comment type="caution">
    <text evidence="5">The sequence shown here is derived from an EMBL/GenBank/DDBJ whole genome shotgun (WGS) entry which is preliminary data.</text>
</comment>
<protein>
    <submittedName>
        <fullName evidence="5">TatD family deoxyribonuclease</fullName>
    </submittedName>
</protein>
<dbReference type="FunFam" id="3.20.20.140:FF:000005">
    <property type="entry name" value="TatD family hydrolase"/>
    <property type="match status" value="1"/>
</dbReference>
<keyword evidence="2 4" id="KW-0479">Metal-binding</keyword>
<dbReference type="InterPro" id="IPR015991">
    <property type="entry name" value="TatD/YcfH-like"/>
</dbReference>
<feature type="binding site" evidence="4">
    <location>
        <position position="5"/>
    </location>
    <ligand>
        <name>a divalent metal cation</name>
        <dbReference type="ChEBI" id="CHEBI:60240"/>
        <label>1</label>
    </ligand>
</feature>
<feature type="binding site" evidence="4">
    <location>
        <position position="203"/>
    </location>
    <ligand>
        <name>a divalent metal cation</name>
        <dbReference type="ChEBI" id="CHEBI:60240"/>
        <label>1</label>
    </ligand>
</feature>
<dbReference type="PIRSF" id="PIRSF005902">
    <property type="entry name" value="DNase_TatD"/>
    <property type="match status" value="1"/>
</dbReference>
<dbReference type="PANTHER" id="PTHR46124">
    <property type="entry name" value="D-AMINOACYL-TRNA DEACYLASE"/>
    <property type="match status" value="1"/>
</dbReference>
<name>A0A368MVT9_9FLAO</name>
<feature type="binding site" evidence="4">
    <location>
        <position position="129"/>
    </location>
    <ligand>
        <name>a divalent metal cation</name>
        <dbReference type="ChEBI" id="CHEBI:60240"/>
        <label>2</label>
    </ligand>
</feature>
<dbReference type="PANTHER" id="PTHR46124:SF4">
    <property type="entry name" value="HYDROLASE TATD"/>
    <property type="match status" value="1"/>
</dbReference>
<dbReference type="SUPFAM" id="SSF51556">
    <property type="entry name" value="Metallo-dependent hydrolases"/>
    <property type="match status" value="1"/>
</dbReference>
<feature type="binding site" evidence="4">
    <location>
        <position position="7"/>
    </location>
    <ligand>
        <name>a divalent metal cation</name>
        <dbReference type="ChEBI" id="CHEBI:60240"/>
        <label>1</label>
    </ligand>
</feature>
<dbReference type="NCBIfam" id="TIGR00010">
    <property type="entry name" value="YchF/TatD family DNA exonuclease"/>
    <property type="match status" value="1"/>
</dbReference>
<evidence type="ECO:0000256" key="1">
    <source>
        <dbReference type="ARBA" id="ARBA00009275"/>
    </source>
</evidence>
<dbReference type="Pfam" id="PF01026">
    <property type="entry name" value="TatD_DNase"/>
    <property type="match status" value="1"/>
</dbReference>
<dbReference type="EMBL" id="QPIE01000008">
    <property type="protein sequence ID" value="RCU42136.1"/>
    <property type="molecule type" value="Genomic_DNA"/>
</dbReference>
<dbReference type="Proteomes" id="UP000252172">
    <property type="component" value="Unassembled WGS sequence"/>
</dbReference>
<feature type="binding site" evidence="4">
    <location>
        <position position="93"/>
    </location>
    <ligand>
        <name>a divalent metal cation</name>
        <dbReference type="ChEBI" id="CHEBI:60240"/>
        <label>1</label>
    </ligand>
</feature>
<dbReference type="GO" id="GO:0004536">
    <property type="term" value="F:DNA nuclease activity"/>
    <property type="evidence" value="ECO:0007669"/>
    <property type="project" value="InterPro"/>
</dbReference>
<dbReference type="CDD" id="cd01310">
    <property type="entry name" value="TatD_DNAse"/>
    <property type="match status" value="1"/>
</dbReference>
<proteinExistence type="inferred from homology"/>
<dbReference type="GO" id="GO:0005829">
    <property type="term" value="C:cytosol"/>
    <property type="evidence" value="ECO:0007669"/>
    <property type="project" value="TreeGrafter"/>
</dbReference>
<evidence type="ECO:0000256" key="3">
    <source>
        <dbReference type="ARBA" id="ARBA00022801"/>
    </source>
</evidence>
<feature type="binding site" evidence="4">
    <location>
        <position position="154"/>
    </location>
    <ligand>
        <name>a divalent metal cation</name>
        <dbReference type="ChEBI" id="CHEBI:60240"/>
        <label>2</label>
    </ligand>
</feature>
<dbReference type="OrthoDB" id="9810005at2"/>
<evidence type="ECO:0000256" key="2">
    <source>
        <dbReference type="ARBA" id="ARBA00022723"/>
    </source>
</evidence>
<evidence type="ECO:0000313" key="5">
    <source>
        <dbReference type="EMBL" id="RCU42136.1"/>
    </source>
</evidence>
<dbReference type="InterPro" id="IPR032466">
    <property type="entry name" value="Metal_Hydrolase"/>
</dbReference>
<gene>
    <name evidence="5" type="ORF">DQ356_10685</name>
</gene>
<comment type="similarity">
    <text evidence="1">Belongs to the metallo-dependent hydrolases superfamily. TatD-type hydrolase family.</text>
</comment>
<evidence type="ECO:0000313" key="6">
    <source>
        <dbReference type="Proteomes" id="UP000252172"/>
    </source>
</evidence>
<dbReference type="Gene3D" id="3.20.20.140">
    <property type="entry name" value="Metal-dependent hydrolases"/>
    <property type="match status" value="1"/>
</dbReference>
<keyword evidence="6" id="KW-1185">Reference proteome</keyword>
<sequence length="255" mass="29284">MIDTHTHLYSDEFDNDRDEMIQRAIDKGVDKFFLPAIDSSTHKKMLNLEAEYPGQIFAMMGLHPCSVNPETWENELKIVENYLNSRAFCAIGEIGIDLYWDKSTLDIQIIAFEQQIDWAIQRDLSIVIHTRESFDEVFEVLDRKKHPKLRGIFHCFSGNLDQANRAVDLGFLLGIGGVVTFKNGKIDQFLHQIPLENIVLETDSPYLAPVPFRGKRNESAYLELIAGKLVTVYGKSFSDIDRITTENARRIFEQL</sequence>
<dbReference type="RefSeq" id="WP_114304493.1">
    <property type="nucleotide sequence ID" value="NZ_QPIE01000008.1"/>
</dbReference>
<evidence type="ECO:0000256" key="4">
    <source>
        <dbReference type="PIRSR" id="PIRSR005902-1"/>
    </source>
</evidence>
<dbReference type="GO" id="GO:0016788">
    <property type="term" value="F:hydrolase activity, acting on ester bonds"/>
    <property type="evidence" value="ECO:0007669"/>
    <property type="project" value="InterPro"/>
</dbReference>
<organism evidence="5 6">
    <name type="scientific">Chryseobacterium lacus</name>
    <dbReference type="NCBI Taxonomy" id="2058346"/>
    <lineage>
        <taxon>Bacteria</taxon>
        <taxon>Pseudomonadati</taxon>
        <taxon>Bacteroidota</taxon>
        <taxon>Flavobacteriia</taxon>
        <taxon>Flavobacteriales</taxon>
        <taxon>Weeksellaceae</taxon>
        <taxon>Chryseobacterium group</taxon>
        <taxon>Chryseobacterium</taxon>
    </lineage>
</organism>
<dbReference type="InterPro" id="IPR001130">
    <property type="entry name" value="TatD-like"/>
</dbReference>
<dbReference type="AlphaFoldDB" id="A0A368MVT9"/>
<reference evidence="5 6" key="1">
    <citation type="submission" date="2018-07" db="EMBL/GenBank/DDBJ databases">
        <title>Chryseobacterium lacus sp. nov., isolated from lake water.</title>
        <authorList>
            <person name="Li C.-M."/>
        </authorList>
    </citation>
    <scope>NUCLEOTIDE SEQUENCE [LARGE SCALE GENOMIC DNA]</scope>
    <source>
        <strain evidence="5 6">YLOS41</strain>
    </source>
</reference>